<evidence type="ECO:0000256" key="1">
    <source>
        <dbReference type="ARBA" id="ARBA00022737"/>
    </source>
</evidence>
<dbReference type="PANTHER" id="PTHR24171">
    <property type="entry name" value="ANKYRIN REPEAT DOMAIN-CONTAINING PROTEIN 39-RELATED"/>
    <property type="match status" value="1"/>
</dbReference>
<gene>
    <name evidence="5" type="ORF">MEDL_67376</name>
</gene>
<dbReference type="InterPro" id="IPR002110">
    <property type="entry name" value="Ankyrin_rpt"/>
</dbReference>
<evidence type="ECO:0000313" key="5">
    <source>
        <dbReference type="EMBL" id="CAG2255990.1"/>
    </source>
</evidence>
<dbReference type="Gene3D" id="1.25.40.20">
    <property type="entry name" value="Ankyrin repeat-containing domain"/>
    <property type="match status" value="2"/>
</dbReference>
<feature type="repeat" description="ANK" evidence="3">
    <location>
        <begin position="492"/>
        <end position="524"/>
    </location>
</feature>
<feature type="repeat" description="ANK" evidence="3">
    <location>
        <begin position="591"/>
        <end position="623"/>
    </location>
</feature>
<feature type="repeat" description="ANK" evidence="3">
    <location>
        <begin position="558"/>
        <end position="590"/>
    </location>
</feature>
<sequence>MNSMEKKMISDMGVNGYDSLDISVFYKIIRFFGLLPIPTKGWGNRPASGDLGKGDDVERMRYLRNDVFHRPAGSGRTNACILFLRDPDFDVNAVIQTLDVIKEYLRRRNFAMSLEDATNDNENRNDLDYLKENQSPVLKLNLNVNDSAFQNELLLYREVNSFIAGIYDAVDMPFNGSAREVLMIADNKIGRDAIPTPTNIQDSQQSTCILISDDPTSQTFDTSLMICLLRNLAGIQIPNELPFWLDLSVGVDLLKIMTYRKDISNSIDRTFQYEKFTAIWKEIEDAVIRLTDEKLTIDCSTLKTTNFYVEDSERIYAMIQAAKRLVQIEEINEEPNRFKNNNLEIQGWEKSMLLHQTALYLKTTKRYTVFSCLDASDIVSQFSKYTKQVFILDDACGRFTLVKSSIDRWKQYEINIARVLETCRKDDPYLTELLLDKGADVNQTDALGCSPLLWSCVYGNLNIIKMLINKGAKVENIEACSKCSPFIWACIDGMSPILWAINKQNLDIVDNLIKAGAIIGKRYKNGTSLLHCAIRSGNDEILKLLLKEGISVNCKDDLGNTPLMIAVNLGLLNIVAVLITEGANVNAQNNDMATPLTLASMKGLTEIVRCLIANGADMYNSNEYGGNSLILACLHNYLEVVKVFIDNGCNIESIEPKKSKRAYR</sequence>
<comment type="caution">
    <text evidence="5">The sequence shown here is derived from an EMBL/GenBank/DDBJ whole genome shotgun (WGS) entry which is preliminary data.</text>
</comment>
<keyword evidence="6" id="KW-1185">Reference proteome</keyword>
<keyword evidence="2 3" id="KW-0040">ANK repeat</keyword>
<proteinExistence type="predicted"/>
<dbReference type="InterPro" id="IPR036770">
    <property type="entry name" value="Ankyrin_rpt-contain_sf"/>
</dbReference>
<dbReference type="Pfam" id="PF18738">
    <property type="entry name" value="HEPN_DZIP3"/>
    <property type="match status" value="1"/>
</dbReference>
<feature type="repeat" description="ANK" evidence="3">
    <location>
        <begin position="525"/>
        <end position="557"/>
    </location>
</feature>
<evidence type="ECO:0000256" key="2">
    <source>
        <dbReference type="ARBA" id="ARBA00023043"/>
    </source>
</evidence>
<accession>A0A8S3VFM1</accession>
<protein>
    <recommendedName>
        <fullName evidence="4">DZIP3-like HEPN domain-containing protein</fullName>
    </recommendedName>
</protein>
<dbReference type="SUPFAM" id="SSF48403">
    <property type="entry name" value="Ankyrin repeat"/>
    <property type="match status" value="1"/>
</dbReference>
<dbReference type="Pfam" id="PF13637">
    <property type="entry name" value="Ank_4"/>
    <property type="match status" value="1"/>
</dbReference>
<feature type="repeat" description="ANK" evidence="3">
    <location>
        <begin position="447"/>
        <end position="479"/>
    </location>
</feature>
<dbReference type="EMBL" id="CAJPWZ010003290">
    <property type="protein sequence ID" value="CAG2255990.1"/>
    <property type="molecule type" value="Genomic_DNA"/>
</dbReference>
<evidence type="ECO:0000256" key="3">
    <source>
        <dbReference type="PROSITE-ProRule" id="PRU00023"/>
    </source>
</evidence>
<feature type="domain" description="DZIP3-like HEPN" evidence="4">
    <location>
        <begin position="200"/>
        <end position="307"/>
    </location>
</feature>
<dbReference type="Pfam" id="PF12796">
    <property type="entry name" value="Ank_2"/>
    <property type="match status" value="2"/>
</dbReference>
<dbReference type="SMART" id="SM00248">
    <property type="entry name" value="ANK"/>
    <property type="match status" value="7"/>
</dbReference>
<dbReference type="PROSITE" id="PS50297">
    <property type="entry name" value="ANK_REP_REGION"/>
    <property type="match status" value="4"/>
</dbReference>
<keyword evidence="1" id="KW-0677">Repeat</keyword>
<dbReference type="InterPro" id="IPR041249">
    <property type="entry name" value="HEPN_DZIP3"/>
</dbReference>
<dbReference type="OrthoDB" id="9995210at2759"/>
<reference evidence="5" key="1">
    <citation type="submission" date="2021-03" db="EMBL/GenBank/DDBJ databases">
        <authorList>
            <person name="Bekaert M."/>
        </authorList>
    </citation>
    <scope>NUCLEOTIDE SEQUENCE</scope>
</reference>
<dbReference type="AlphaFoldDB" id="A0A8S3VFM1"/>
<name>A0A8S3VFM1_MYTED</name>
<dbReference type="Proteomes" id="UP000683360">
    <property type="component" value="Unassembled WGS sequence"/>
</dbReference>
<dbReference type="PROSITE" id="PS50088">
    <property type="entry name" value="ANK_REPEAT"/>
    <property type="match status" value="5"/>
</dbReference>
<evidence type="ECO:0000259" key="4">
    <source>
        <dbReference type="Pfam" id="PF18738"/>
    </source>
</evidence>
<evidence type="ECO:0000313" key="6">
    <source>
        <dbReference type="Proteomes" id="UP000683360"/>
    </source>
</evidence>
<organism evidence="5 6">
    <name type="scientific">Mytilus edulis</name>
    <name type="common">Blue mussel</name>
    <dbReference type="NCBI Taxonomy" id="6550"/>
    <lineage>
        <taxon>Eukaryota</taxon>
        <taxon>Metazoa</taxon>
        <taxon>Spiralia</taxon>
        <taxon>Lophotrochozoa</taxon>
        <taxon>Mollusca</taxon>
        <taxon>Bivalvia</taxon>
        <taxon>Autobranchia</taxon>
        <taxon>Pteriomorphia</taxon>
        <taxon>Mytilida</taxon>
        <taxon>Mytiloidea</taxon>
        <taxon>Mytilidae</taxon>
        <taxon>Mytilinae</taxon>
        <taxon>Mytilus</taxon>
    </lineage>
</organism>